<dbReference type="EnsemblMetazoa" id="MESCA008635-RA">
    <property type="protein sequence ID" value="MESCA008635-PA"/>
    <property type="gene ID" value="MESCA008635"/>
</dbReference>
<dbReference type="STRING" id="36166.T1GXT0"/>
<dbReference type="GO" id="GO:0007265">
    <property type="term" value="P:Ras protein signal transduction"/>
    <property type="evidence" value="ECO:0007669"/>
    <property type="project" value="TreeGrafter"/>
</dbReference>
<dbReference type="PANTHER" id="PTHR24007:SF7">
    <property type="entry name" value="BRCA1-ASSOCIATED PROTEIN"/>
    <property type="match status" value="1"/>
</dbReference>
<proteinExistence type="predicted"/>
<reference evidence="2" key="2">
    <citation type="submission" date="2015-06" db="UniProtKB">
        <authorList>
            <consortium name="EnsemblMetazoa"/>
        </authorList>
    </citation>
    <scope>IDENTIFICATION</scope>
</reference>
<dbReference type="GO" id="GO:0005737">
    <property type="term" value="C:cytoplasm"/>
    <property type="evidence" value="ECO:0007669"/>
    <property type="project" value="TreeGrafter"/>
</dbReference>
<dbReference type="Proteomes" id="UP000015102">
    <property type="component" value="Unassembled WGS sequence"/>
</dbReference>
<organism evidence="2 3">
    <name type="scientific">Megaselia scalaris</name>
    <name type="common">Humpbacked fly</name>
    <name type="synonym">Phora scalaris</name>
    <dbReference type="NCBI Taxonomy" id="36166"/>
    <lineage>
        <taxon>Eukaryota</taxon>
        <taxon>Metazoa</taxon>
        <taxon>Ecdysozoa</taxon>
        <taxon>Arthropoda</taxon>
        <taxon>Hexapoda</taxon>
        <taxon>Insecta</taxon>
        <taxon>Pterygota</taxon>
        <taxon>Neoptera</taxon>
        <taxon>Endopterygota</taxon>
        <taxon>Diptera</taxon>
        <taxon>Brachycera</taxon>
        <taxon>Muscomorpha</taxon>
        <taxon>Platypezoidea</taxon>
        <taxon>Phoridae</taxon>
        <taxon>Megaseliini</taxon>
        <taxon>Megaselia</taxon>
    </lineage>
</organism>
<evidence type="ECO:0000256" key="1">
    <source>
        <dbReference type="SAM" id="Coils"/>
    </source>
</evidence>
<dbReference type="EMBL" id="CAQQ02101922">
    <property type="status" value="NOT_ANNOTATED_CDS"/>
    <property type="molecule type" value="Genomic_DNA"/>
</dbReference>
<accession>T1GXT0</accession>
<dbReference type="GO" id="GO:0016567">
    <property type="term" value="P:protein ubiquitination"/>
    <property type="evidence" value="ECO:0007669"/>
    <property type="project" value="TreeGrafter"/>
</dbReference>
<keyword evidence="3" id="KW-1185">Reference proteome</keyword>
<dbReference type="AlphaFoldDB" id="T1GXT0"/>
<protein>
    <submittedName>
        <fullName evidence="2">Uncharacterized protein</fullName>
    </submittedName>
</protein>
<evidence type="ECO:0000313" key="2">
    <source>
        <dbReference type="EnsemblMetazoa" id="MESCA008635-PA"/>
    </source>
</evidence>
<dbReference type="OMA" id="MVNIYET"/>
<name>T1GXT0_MEGSC</name>
<dbReference type="HOGENOM" id="CLU_2229853_0_0_1"/>
<dbReference type="PANTHER" id="PTHR24007">
    <property type="entry name" value="BRCA1-ASSOCIATED PROTEIN"/>
    <property type="match status" value="1"/>
</dbReference>
<dbReference type="GO" id="GO:0061630">
    <property type="term" value="F:ubiquitin protein ligase activity"/>
    <property type="evidence" value="ECO:0007669"/>
    <property type="project" value="TreeGrafter"/>
</dbReference>
<sequence length="106" mass="12710">IKTLTKDKHNLEKKVVNNNSRIKELQKELTEEKQISKAFDFNQTSWRSRYQELQKKMKEMEVSKNSEINEVKEQLRDVMFYLEAQRQISDSDMKEEMQEGSVIVPK</sequence>
<feature type="coiled-coil region" evidence="1">
    <location>
        <begin position="8"/>
        <end position="70"/>
    </location>
</feature>
<evidence type="ECO:0000313" key="3">
    <source>
        <dbReference type="Proteomes" id="UP000015102"/>
    </source>
</evidence>
<reference evidence="3" key="1">
    <citation type="submission" date="2013-02" db="EMBL/GenBank/DDBJ databases">
        <authorList>
            <person name="Hughes D."/>
        </authorList>
    </citation>
    <scope>NUCLEOTIDE SEQUENCE</scope>
    <source>
        <strain>Durham</strain>
        <strain evidence="3">NC isolate 2 -- Noor lab</strain>
    </source>
</reference>
<keyword evidence="1" id="KW-0175">Coiled coil</keyword>